<accession>A0A8J6E7G6</accession>
<reference evidence="1" key="1">
    <citation type="thesis" date="2020" institute="ProQuest LLC" country="789 East Eisenhower Parkway, Ann Arbor, MI, USA">
        <title>Comparative Genomics and Chromosome Evolution.</title>
        <authorList>
            <person name="Mudd A.B."/>
        </authorList>
    </citation>
    <scope>NUCLEOTIDE SEQUENCE</scope>
    <source>
        <strain evidence="1">HN-11 Male</strain>
        <tissue evidence="1">Kidney and liver</tissue>
    </source>
</reference>
<dbReference type="AlphaFoldDB" id="A0A8J6E7G6"/>
<dbReference type="Proteomes" id="UP000770717">
    <property type="component" value="Unassembled WGS sequence"/>
</dbReference>
<dbReference type="EMBL" id="WNTK01002517">
    <property type="protein sequence ID" value="KAG9465955.1"/>
    <property type="molecule type" value="Genomic_DNA"/>
</dbReference>
<evidence type="ECO:0000313" key="1">
    <source>
        <dbReference type="EMBL" id="KAG9465955.1"/>
    </source>
</evidence>
<gene>
    <name evidence="1" type="ORF">GDO78_017470</name>
</gene>
<keyword evidence="2" id="KW-1185">Reference proteome</keyword>
<evidence type="ECO:0000313" key="2">
    <source>
        <dbReference type="Proteomes" id="UP000770717"/>
    </source>
</evidence>
<sequence>MWCRGNPLSSYGNCIIPHGSFLKGFQIVTLHSVKTYTGITKKEEKCEGLDRLWIMSSHRFMNIQVMNSQNVILRPIMQS</sequence>
<name>A0A8J6E7G6_ELECQ</name>
<proteinExistence type="predicted"/>
<comment type="caution">
    <text evidence="1">The sequence shown here is derived from an EMBL/GenBank/DDBJ whole genome shotgun (WGS) entry which is preliminary data.</text>
</comment>
<organism evidence="1 2">
    <name type="scientific">Eleutherodactylus coqui</name>
    <name type="common">Puerto Rican coqui</name>
    <dbReference type="NCBI Taxonomy" id="57060"/>
    <lineage>
        <taxon>Eukaryota</taxon>
        <taxon>Metazoa</taxon>
        <taxon>Chordata</taxon>
        <taxon>Craniata</taxon>
        <taxon>Vertebrata</taxon>
        <taxon>Euteleostomi</taxon>
        <taxon>Amphibia</taxon>
        <taxon>Batrachia</taxon>
        <taxon>Anura</taxon>
        <taxon>Neobatrachia</taxon>
        <taxon>Hyloidea</taxon>
        <taxon>Eleutherodactylidae</taxon>
        <taxon>Eleutherodactylinae</taxon>
        <taxon>Eleutherodactylus</taxon>
        <taxon>Eleutherodactylus</taxon>
    </lineage>
</organism>
<protein>
    <submittedName>
        <fullName evidence="1">Uncharacterized protein</fullName>
    </submittedName>
</protein>